<feature type="coiled-coil region" evidence="1">
    <location>
        <begin position="428"/>
        <end position="487"/>
    </location>
</feature>
<dbReference type="EMBL" id="JAUIZM010000009">
    <property type="protein sequence ID" value="KAK1365553.1"/>
    <property type="molecule type" value="Genomic_DNA"/>
</dbReference>
<gene>
    <name evidence="3" type="ORF">POM88_041114</name>
</gene>
<reference evidence="3" key="1">
    <citation type="submission" date="2023-02" db="EMBL/GenBank/DDBJ databases">
        <title>Genome of toxic invasive species Heracleum sosnowskyi carries increased number of genes despite the absence of recent whole-genome duplications.</title>
        <authorList>
            <person name="Schelkunov M."/>
            <person name="Shtratnikova V."/>
            <person name="Makarenko M."/>
            <person name="Klepikova A."/>
            <person name="Omelchenko D."/>
            <person name="Novikova G."/>
            <person name="Obukhova E."/>
            <person name="Bogdanov V."/>
            <person name="Penin A."/>
            <person name="Logacheva M."/>
        </authorList>
    </citation>
    <scope>NUCLEOTIDE SEQUENCE</scope>
    <source>
        <strain evidence="3">Hsosn_3</strain>
        <tissue evidence="3">Leaf</tissue>
    </source>
</reference>
<dbReference type="PANTHER" id="PTHR33067">
    <property type="entry name" value="RNA-DIRECTED DNA POLYMERASE-RELATED"/>
    <property type="match status" value="1"/>
</dbReference>
<feature type="region of interest" description="Disordered" evidence="2">
    <location>
        <begin position="58"/>
        <end position="143"/>
    </location>
</feature>
<feature type="compositionally biased region" description="Low complexity" evidence="2">
    <location>
        <begin position="1025"/>
        <end position="1069"/>
    </location>
</feature>
<dbReference type="InterPro" id="IPR021109">
    <property type="entry name" value="Peptidase_aspartic_dom_sf"/>
</dbReference>
<feature type="compositionally biased region" description="Low complexity" evidence="2">
    <location>
        <begin position="338"/>
        <end position="350"/>
    </location>
</feature>
<keyword evidence="4" id="KW-1185">Reference proteome</keyword>
<accession>A0AAD8MB26</accession>
<feature type="region of interest" description="Disordered" evidence="2">
    <location>
        <begin position="996"/>
        <end position="1089"/>
    </location>
</feature>
<evidence type="ECO:0000256" key="2">
    <source>
        <dbReference type="SAM" id="MobiDB-lite"/>
    </source>
</evidence>
<feature type="region of interest" description="Disordered" evidence="2">
    <location>
        <begin position="516"/>
        <end position="589"/>
    </location>
</feature>
<proteinExistence type="predicted"/>
<reference evidence="3" key="2">
    <citation type="submission" date="2023-05" db="EMBL/GenBank/DDBJ databases">
        <authorList>
            <person name="Schelkunov M.I."/>
        </authorList>
    </citation>
    <scope>NUCLEOTIDE SEQUENCE</scope>
    <source>
        <strain evidence="3">Hsosn_3</strain>
        <tissue evidence="3">Leaf</tissue>
    </source>
</reference>
<protein>
    <submittedName>
        <fullName evidence="3">Uncharacterized protein</fullName>
    </submittedName>
</protein>
<feature type="region of interest" description="Disordered" evidence="2">
    <location>
        <begin position="322"/>
        <end position="359"/>
    </location>
</feature>
<name>A0AAD8MB26_9APIA</name>
<keyword evidence="1" id="KW-0175">Coiled coil</keyword>
<dbReference type="Gene3D" id="2.40.70.10">
    <property type="entry name" value="Acid Proteases"/>
    <property type="match status" value="1"/>
</dbReference>
<feature type="compositionally biased region" description="Polar residues" evidence="2">
    <location>
        <begin position="1010"/>
        <end position="1024"/>
    </location>
</feature>
<feature type="compositionally biased region" description="Basic and acidic residues" evidence="2">
    <location>
        <begin position="1151"/>
        <end position="1168"/>
    </location>
</feature>
<feature type="region of interest" description="Disordered" evidence="2">
    <location>
        <begin position="1149"/>
        <end position="1203"/>
    </location>
</feature>
<dbReference type="Proteomes" id="UP001237642">
    <property type="component" value="Unassembled WGS sequence"/>
</dbReference>
<feature type="compositionally biased region" description="Low complexity" evidence="2">
    <location>
        <begin position="65"/>
        <end position="78"/>
    </location>
</feature>
<sequence>MLFSACVNNVEINEEDVIPSFKLHKRVFSDLVNKDVKKGVVGDLLLPPSVQQFLNAQVNSPTQASSQPEPLQQELPPSTSVKPARGGRTKHVGTKPPRIAKQATEAGASHTDDMPQKKRIKKRRANRAKSDAADEECETDEETLHQRKRRLVAAHLFGASNVNAEAVNLDRVFEDNVNADEEAPTSNADDVVEEAANEAADEAPEILVQEATEHVEAEIFESQGFDMDVEAHNSVNSDHLKDFDETEGVEADHATVVLEESMATHTEILSVTHQVIEKGEEVDQTLNTDAPENIAPTKEAVAANSDVADKDATENVHIEVEFVTNSEIPEPDAENIPAENTAENDNANDNDSSDHSQEELFCSQVNSDELREVNRATAEHFQDMYYNRWAAADCIFSAQRAADFLGDSVKTISTPDILTSLKATVIQIKSLHNRFDESHKEVTALRNEVGLRDLTLKNDRTYYNSMFKKQAKDSDDIQKRLEKVEDNQTAMSAQLTSISNAIELLTSVLLSDDVKKGESVPSDKCKDTQTLRRRDDGNDGGNKGDGKSLRLNADSRLLSRRSNSDKRSNSGKGHANSASGSRFKSLIISDKPTKDEEIAAKVFMAEHGKDVTIEDIQAEEQMLAEEHRKNLETGIYKKKEIKAPRKKEKGIVIKENVNSDQSLQYSRRPVIKNADKGKGKLVEEEQLPKKIYSTSDIAQVETRLAKSTSDAAQVDVSTKVMTTSDVAQVVQKSTQLPGFSKPKILEELKLEAVNFSETRTVLGKEAFDKSGLGSHRERRTNNRSQDNISLAKPGIGVTQENLDKLESVQLIFHKVLKKQFLLYFMSDGRVYKVGESDVNLKSWEELEYVLYLLKVKNRHTHNVAQVLREKMLRSKVMLGGGVSSVYIPKYRDYTGKLVEMKRNSARFRTALGIKTLEFNLESDKSYFIRLGNDMRRNSIYSLRAAIYQTGESDSELKELKEIMVDELEKAERRLLIDYLRTVPDIEEVNESAQFVSNFQRPSQPVPATYHPNSRNHPNFSWSDNQQSQQPYQPFQGQQFGAKPYNPQNFQQQQGQNFQPQYAPRQQFQPPGFPQQPHASVGQSSNEKSELDELRMIVKSQAASLKTLENQMGQLASALLSRAQGTLPSDTEPNPGKTVVQEHVKAVTLRLGKLDGEAEKSKNSADKSTSEQTIYPPPPYPKRLQKKTKESNQIYPPPPYPKRLQKQNLDTKFAKFLEVFKKLHINIPFAEALEQMPSYAKFMKGILSRKLKLEDLDTVALTEECSAVLQQKLPPKLKDPGSFTIPCTIGNQLFSKCLCDLGASINLMQMSVFKQLGLPEPKPVNMTLQLADRSITYPRGIVEDVLVKVDKLIFPADFVILDFEEDKKIPIILGRPFLATGRALIDVQKGELTMRVSNQKVIFNVFKAMKFLTEEEKCFSLKMVDTGQRKEFDQLLSKNSDMHKFEHHISDSIDNSSIRDLSNVKLGKLPPHLKYVLLNDELVIFKECEDNVLRRWNKDDEVKECSYQSTEKHKHLRGVKKKKKKSIGGKVKVKFDLEKMWEESKKVIKQWVNGPSAKDKSNAIFEPP</sequence>
<organism evidence="3 4">
    <name type="scientific">Heracleum sosnowskyi</name>
    <dbReference type="NCBI Taxonomy" id="360622"/>
    <lineage>
        <taxon>Eukaryota</taxon>
        <taxon>Viridiplantae</taxon>
        <taxon>Streptophyta</taxon>
        <taxon>Embryophyta</taxon>
        <taxon>Tracheophyta</taxon>
        <taxon>Spermatophyta</taxon>
        <taxon>Magnoliopsida</taxon>
        <taxon>eudicotyledons</taxon>
        <taxon>Gunneridae</taxon>
        <taxon>Pentapetalae</taxon>
        <taxon>asterids</taxon>
        <taxon>campanulids</taxon>
        <taxon>Apiales</taxon>
        <taxon>Apiaceae</taxon>
        <taxon>Apioideae</taxon>
        <taxon>apioid superclade</taxon>
        <taxon>Tordylieae</taxon>
        <taxon>Tordyliinae</taxon>
        <taxon>Heracleum</taxon>
    </lineage>
</organism>
<evidence type="ECO:0000313" key="3">
    <source>
        <dbReference type="EMBL" id="KAK1365553.1"/>
    </source>
</evidence>
<feature type="compositionally biased region" description="Basic and acidic residues" evidence="2">
    <location>
        <begin position="516"/>
        <end position="548"/>
    </location>
</feature>
<evidence type="ECO:0000256" key="1">
    <source>
        <dbReference type="SAM" id="Coils"/>
    </source>
</evidence>
<comment type="caution">
    <text evidence="3">The sequence shown here is derived from an EMBL/GenBank/DDBJ whole genome shotgun (WGS) entry which is preliminary data.</text>
</comment>
<dbReference type="PANTHER" id="PTHR33067:SF39">
    <property type="entry name" value="TRANSCRIPTION FACTOR INTERACTOR AND REGULATOR CCHC(ZN) FAMILY"/>
    <property type="match status" value="1"/>
</dbReference>
<evidence type="ECO:0000313" key="4">
    <source>
        <dbReference type="Proteomes" id="UP001237642"/>
    </source>
</evidence>
<dbReference type="CDD" id="cd00303">
    <property type="entry name" value="retropepsin_like"/>
    <property type="match status" value="1"/>
</dbReference>
<feature type="compositionally biased region" description="Basic residues" evidence="2">
    <location>
        <begin position="117"/>
        <end position="127"/>
    </location>
</feature>